<reference evidence="2" key="1">
    <citation type="submission" date="2020-10" db="EMBL/GenBank/DDBJ databases">
        <authorList>
            <person name="Gilroy R."/>
        </authorList>
    </citation>
    <scope>NUCLEOTIDE SEQUENCE</scope>
    <source>
        <strain evidence="2">17073</strain>
    </source>
</reference>
<feature type="transmembrane region" description="Helical" evidence="1">
    <location>
        <begin position="211"/>
        <end position="235"/>
    </location>
</feature>
<dbReference type="Proteomes" id="UP000824076">
    <property type="component" value="Unassembled WGS sequence"/>
</dbReference>
<sequence>MKLFGSFHLKARILDLFKSFPMECVTGLVLFAVFCISEVPETAIEWNYILYFTPVIFVAVYSANRIFSHANAKWIYYAVLPAMAIIFGLTFYRLGKFIDSAGYPVLLILAAIVFLTHRQPADNSEFSRRLLQRVLNAFFAMGIGLLTLLFVVLIVFSINYIFSLKIDSFLDYVAAFIFLCEIPLLLCSLQKDSESKNWSTPANVLRIACNYVLHPAIAIYTVILYLYAISILVNWELPKGGISYMVFAFIMVAFAGMTMQVIAAKPVFKAFYRYFTYIAIPPLCLFWMGALCRIQMYGFTEMRVYLIVCGLIVTLCTASLLWKRASFRYMLSFAGIAIALFTYIPKISANDIGIMSQANRMKEIAVSLNLCDKRDGKLAHTAEFVATDSIAASRANELSEAYKYLARELGEAETRQRYGENELPEKYKNRNYSPINHFYLRSVTSIDISEYQTCVRGDFAISPNVIRIDNRQISCDFKKHFAPYHKLFDQTEDYGELGTTSPFILKTDSCMIVFSSIDYNTETEECKFDVWAVFFK</sequence>
<evidence type="ECO:0000256" key="1">
    <source>
        <dbReference type="SAM" id="Phobius"/>
    </source>
</evidence>
<feature type="transmembrane region" description="Helical" evidence="1">
    <location>
        <begin position="20"/>
        <end position="40"/>
    </location>
</feature>
<comment type="caution">
    <text evidence="2">The sequence shown here is derived from an EMBL/GenBank/DDBJ whole genome shotgun (WGS) entry which is preliminary data.</text>
</comment>
<accession>A0A9D1LH99</accession>
<dbReference type="InterPro" id="IPR025291">
    <property type="entry name" value="DUF4153"/>
</dbReference>
<feature type="transmembrane region" description="Helical" evidence="1">
    <location>
        <begin position="274"/>
        <end position="296"/>
    </location>
</feature>
<organism evidence="2 3">
    <name type="scientific">Candidatus Limisoma intestinavium</name>
    <dbReference type="NCBI Taxonomy" id="2840856"/>
    <lineage>
        <taxon>Bacteria</taxon>
        <taxon>Pseudomonadati</taxon>
        <taxon>Bacteroidota</taxon>
        <taxon>Bacteroidia</taxon>
        <taxon>Bacteroidales</taxon>
        <taxon>Candidatus Limisoma</taxon>
    </lineage>
</organism>
<gene>
    <name evidence="2" type="ORF">IAD18_02865</name>
</gene>
<proteinExistence type="predicted"/>
<feature type="transmembrane region" description="Helical" evidence="1">
    <location>
        <begin position="101"/>
        <end position="117"/>
    </location>
</feature>
<feature type="transmembrane region" description="Helical" evidence="1">
    <location>
        <begin position="329"/>
        <end position="345"/>
    </location>
</feature>
<keyword evidence="1" id="KW-1133">Transmembrane helix</keyword>
<dbReference type="EMBL" id="DVMS01000081">
    <property type="protein sequence ID" value="HIU38592.1"/>
    <property type="molecule type" value="Genomic_DNA"/>
</dbReference>
<name>A0A9D1LH99_9BACT</name>
<feature type="transmembrane region" description="Helical" evidence="1">
    <location>
        <begin position="302"/>
        <end position="322"/>
    </location>
</feature>
<dbReference type="AlphaFoldDB" id="A0A9D1LH99"/>
<feature type="transmembrane region" description="Helical" evidence="1">
    <location>
        <begin position="75"/>
        <end position="95"/>
    </location>
</feature>
<evidence type="ECO:0000313" key="3">
    <source>
        <dbReference type="Proteomes" id="UP000824076"/>
    </source>
</evidence>
<evidence type="ECO:0000313" key="2">
    <source>
        <dbReference type="EMBL" id="HIU38592.1"/>
    </source>
</evidence>
<reference evidence="2" key="2">
    <citation type="journal article" date="2021" name="PeerJ">
        <title>Extensive microbial diversity within the chicken gut microbiome revealed by metagenomics and culture.</title>
        <authorList>
            <person name="Gilroy R."/>
            <person name="Ravi A."/>
            <person name="Getino M."/>
            <person name="Pursley I."/>
            <person name="Horton D.L."/>
            <person name="Alikhan N.F."/>
            <person name="Baker D."/>
            <person name="Gharbi K."/>
            <person name="Hall N."/>
            <person name="Watson M."/>
            <person name="Adriaenssens E.M."/>
            <person name="Foster-Nyarko E."/>
            <person name="Jarju S."/>
            <person name="Secka A."/>
            <person name="Antonio M."/>
            <person name="Oren A."/>
            <person name="Chaudhuri R.R."/>
            <person name="La Ragione R."/>
            <person name="Hildebrand F."/>
            <person name="Pallen M.J."/>
        </authorList>
    </citation>
    <scope>NUCLEOTIDE SEQUENCE</scope>
    <source>
        <strain evidence="2">17073</strain>
    </source>
</reference>
<dbReference type="Pfam" id="PF13687">
    <property type="entry name" value="DUF4153"/>
    <property type="match status" value="1"/>
</dbReference>
<feature type="transmembrane region" description="Helical" evidence="1">
    <location>
        <begin position="46"/>
        <end position="63"/>
    </location>
</feature>
<feature type="transmembrane region" description="Helical" evidence="1">
    <location>
        <begin position="138"/>
        <end position="163"/>
    </location>
</feature>
<keyword evidence="1" id="KW-0812">Transmembrane</keyword>
<feature type="transmembrane region" description="Helical" evidence="1">
    <location>
        <begin position="241"/>
        <end position="262"/>
    </location>
</feature>
<feature type="transmembrane region" description="Helical" evidence="1">
    <location>
        <begin position="169"/>
        <end position="190"/>
    </location>
</feature>
<protein>
    <submittedName>
        <fullName evidence="2">DUF4153 domain-containing protein</fullName>
    </submittedName>
</protein>
<keyword evidence="1" id="KW-0472">Membrane</keyword>